<accession>A0A4R6WRZ5</accession>
<reference evidence="1 2" key="1">
    <citation type="submission" date="2019-03" db="EMBL/GenBank/DDBJ databases">
        <title>Genomic Encyclopedia of Archaeal and Bacterial Type Strains, Phase II (KMG-II): from individual species to whole genera.</title>
        <authorList>
            <person name="Goeker M."/>
        </authorList>
    </citation>
    <scope>NUCLEOTIDE SEQUENCE [LARGE SCALE GENOMIC DNA]</scope>
    <source>
        <strain evidence="1 2">DSM 28353</strain>
    </source>
</reference>
<protein>
    <submittedName>
        <fullName evidence="1">CRP-like cAMP-binding protein</fullName>
    </submittedName>
</protein>
<dbReference type="InterPro" id="IPR014710">
    <property type="entry name" value="RmlC-like_jellyroll"/>
</dbReference>
<sequence>MQQNLNYQFLKAVLAKHKTPNDELLTAILDQSRVKSYEAKEILLRAGEIHTKIVLVQEGKAVALEKVDRTKHLDWIWSPTDVIIHASSSLEERGSDVDIVFPIASTTLEIDLIDLFRIREQFTELNYYFNQFLAQKNNKLRKHIRWVKRTDAKERIAQFRDEHKEIYYIITDELKAGYLNMSLRWFQKNK</sequence>
<dbReference type="Proteomes" id="UP000295292">
    <property type="component" value="Unassembled WGS sequence"/>
</dbReference>
<dbReference type="AlphaFoldDB" id="A0A4R6WRZ5"/>
<dbReference type="RefSeq" id="WP_133582648.1">
    <property type="nucleotide sequence ID" value="NZ_SNYV01000003.1"/>
</dbReference>
<evidence type="ECO:0000313" key="2">
    <source>
        <dbReference type="Proteomes" id="UP000295292"/>
    </source>
</evidence>
<dbReference type="EMBL" id="SNYV01000003">
    <property type="protein sequence ID" value="TDQ81696.1"/>
    <property type="molecule type" value="Genomic_DNA"/>
</dbReference>
<dbReference type="OrthoDB" id="9847391at2"/>
<organism evidence="1 2">
    <name type="scientific">Sphingobacterium yanglingense</name>
    <dbReference type="NCBI Taxonomy" id="1437280"/>
    <lineage>
        <taxon>Bacteria</taxon>
        <taxon>Pseudomonadati</taxon>
        <taxon>Bacteroidota</taxon>
        <taxon>Sphingobacteriia</taxon>
        <taxon>Sphingobacteriales</taxon>
        <taxon>Sphingobacteriaceae</taxon>
        <taxon>Sphingobacterium</taxon>
    </lineage>
</organism>
<dbReference type="InterPro" id="IPR018490">
    <property type="entry name" value="cNMP-bd_dom_sf"/>
</dbReference>
<evidence type="ECO:0000313" key="1">
    <source>
        <dbReference type="EMBL" id="TDQ81696.1"/>
    </source>
</evidence>
<proteinExistence type="predicted"/>
<gene>
    <name evidence="1" type="ORF">CLV99_0224</name>
</gene>
<keyword evidence="2" id="KW-1185">Reference proteome</keyword>
<dbReference type="SUPFAM" id="SSF51206">
    <property type="entry name" value="cAMP-binding domain-like"/>
    <property type="match status" value="1"/>
</dbReference>
<dbReference type="Gene3D" id="2.60.120.10">
    <property type="entry name" value="Jelly Rolls"/>
    <property type="match status" value="1"/>
</dbReference>
<name>A0A4R6WRZ5_9SPHI</name>
<comment type="caution">
    <text evidence="1">The sequence shown here is derived from an EMBL/GenBank/DDBJ whole genome shotgun (WGS) entry which is preliminary data.</text>
</comment>